<accession>A0ABW7X7E9</accession>
<evidence type="ECO:0000313" key="2">
    <source>
        <dbReference type="EMBL" id="MFI2476922.1"/>
    </source>
</evidence>
<sequence>MHAGTVNVNDAFAAAWGSIDSPMGGMGDSGLDRRHGDEGILEYTEPQTVAQQRILGFNAPKGVSHRAWAAFLTVVWKGLKGVGAR</sequence>
<dbReference type="RefSeq" id="WP_397094334.1">
    <property type="nucleotide sequence ID" value="NZ_JBIRYO010000020.1"/>
</dbReference>
<evidence type="ECO:0000259" key="1">
    <source>
        <dbReference type="Pfam" id="PF00171"/>
    </source>
</evidence>
<dbReference type="Gene3D" id="3.40.309.10">
    <property type="entry name" value="Aldehyde Dehydrogenase, Chain A, domain 2"/>
    <property type="match status" value="1"/>
</dbReference>
<dbReference type="InterPro" id="IPR016163">
    <property type="entry name" value="Ald_DH_C"/>
</dbReference>
<feature type="domain" description="Aldehyde dehydrogenase" evidence="1">
    <location>
        <begin position="1"/>
        <end position="49"/>
    </location>
</feature>
<dbReference type="InterPro" id="IPR016161">
    <property type="entry name" value="Ald_DH/histidinol_DH"/>
</dbReference>
<keyword evidence="3" id="KW-1185">Reference proteome</keyword>
<dbReference type="Pfam" id="PF00171">
    <property type="entry name" value="Aldedh"/>
    <property type="match status" value="1"/>
</dbReference>
<gene>
    <name evidence="2" type="ORF">ACH49W_26365</name>
</gene>
<dbReference type="InterPro" id="IPR015590">
    <property type="entry name" value="Aldehyde_DH_dom"/>
</dbReference>
<dbReference type="Proteomes" id="UP001611415">
    <property type="component" value="Unassembled WGS sequence"/>
</dbReference>
<comment type="caution">
    <text evidence="2">The sequence shown here is derived from an EMBL/GenBank/DDBJ whole genome shotgun (WGS) entry which is preliminary data.</text>
</comment>
<dbReference type="EMBL" id="JBIRYO010000020">
    <property type="protein sequence ID" value="MFI2476922.1"/>
    <property type="molecule type" value="Genomic_DNA"/>
</dbReference>
<name>A0ABW7X7E9_9NOCA</name>
<proteinExistence type="predicted"/>
<protein>
    <submittedName>
        <fullName evidence="2">Aldehyde dehydrogenase family protein</fullName>
    </submittedName>
</protein>
<dbReference type="SUPFAM" id="SSF53720">
    <property type="entry name" value="ALDH-like"/>
    <property type="match status" value="1"/>
</dbReference>
<reference evidence="2 3" key="1">
    <citation type="submission" date="2024-10" db="EMBL/GenBank/DDBJ databases">
        <title>The Natural Products Discovery Center: Release of the First 8490 Sequenced Strains for Exploring Actinobacteria Biosynthetic Diversity.</title>
        <authorList>
            <person name="Kalkreuter E."/>
            <person name="Kautsar S.A."/>
            <person name="Yang D."/>
            <person name="Bader C.D."/>
            <person name="Teijaro C.N."/>
            <person name="Fluegel L."/>
            <person name="Davis C.M."/>
            <person name="Simpson J.R."/>
            <person name="Lauterbach L."/>
            <person name="Steele A.D."/>
            <person name="Gui C."/>
            <person name="Meng S."/>
            <person name="Li G."/>
            <person name="Viehrig K."/>
            <person name="Ye F."/>
            <person name="Su P."/>
            <person name="Kiefer A.F."/>
            <person name="Nichols A."/>
            <person name="Cepeda A.J."/>
            <person name="Yan W."/>
            <person name="Fan B."/>
            <person name="Jiang Y."/>
            <person name="Adhikari A."/>
            <person name="Zheng C.-J."/>
            <person name="Schuster L."/>
            <person name="Cowan T.M."/>
            <person name="Smanski M.J."/>
            <person name="Chevrette M.G."/>
            <person name="De Carvalho L.P.S."/>
            <person name="Shen B."/>
        </authorList>
    </citation>
    <scope>NUCLEOTIDE SEQUENCE [LARGE SCALE GENOMIC DNA]</scope>
    <source>
        <strain evidence="2 3">NPDC019275</strain>
    </source>
</reference>
<organism evidence="2 3">
    <name type="scientific">Nocardia xishanensis</name>
    <dbReference type="NCBI Taxonomy" id="238964"/>
    <lineage>
        <taxon>Bacteria</taxon>
        <taxon>Bacillati</taxon>
        <taxon>Actinomycetota</taxon>
        <taxon>Actinomycetes</taxon>
        <taxon>Mycobacteriales</taxon>
        <taxon>Nocardiaceae</taxon>
        <taxon>Nocardia</taxon>
    </lineage>
</organism>
<evidence type="ECO:0000313" key="3">
    <source>
        <dbReference type="Proteomes" id="UP001611415"/>
    </source>
</evidence>